<accession>A0A1H0FY14</accession>
<evidence type="ECO:0000256" key="1">
    <source>
        <dbReference type="SAM" id="MobiDB-lite"/>
    </source>
</evidence>
<keyword evidence="3" id="KW-1185">Reference proteome</keyword>
<dbReference type="AlphaFoldDB" id="A0A1H0FY14"/>
<dbReference type="InterPro" id="IPR025623">
    <property type="entry name" value="YusW"/>
</dbReference>
<evidence type="ECO:0000313" key="2">
    <source>
        <dbReference type="EMBL" id="SDN99454.1"/>
    </source>
</evidence>
<sequence length="193" mass="22424">MKKTLFITSAGAFTMLAACGNENTSNENEEFENNAMYTENEIEENNEETEEPMNLEEEEENNWYHNENNVDNENEENVEGEEAESSYEYGVDSFFLDVQYDDNAQMIYEYEVEQEDPAGRIEMVNGEENEMEDAEAINQIEEMLQEIQVYPASTEEEARSEILQYLETAEEDVTSFEMEMDFSDGESLEITDE</sequence>
<organism evidence="2 3">
    <name type="scientific">Alkalicoccus daliensis</name>
    <dbReference type="NCBI Taxonomy" id="745820"/>
    <lineage>
        <taxon>Bacteria</taxon>
        <taxon>Bacillati</taxon>
        <taxon>Bacillota</taxon>
        <taxon>Bacilli</taxon>
        <taxon>Bacillales</taxon>
        <taxon>Bacillaceae</taxon>
        <taxon>Alkalicoccus</taxon>
    </lineage>
</organism>
<feature type="region of interest" description="Disordered" evidence="1">
    <location>
        <begin position="42"/>
        <end position="88"/>
    </location>
</feature>
<feature type="compositionally biased region" description="Acidic residues" evidence="1">
    <location>
        <begin position="70"/>
        <end position="85"/>
    </location>
</feature>
<dbReference type="EMBL" id="FNIL01000005">
    <property type="protein sequence ID" value="SDN99454.1"/>
    <property type="molecule type" value="Genomic_DNA"/>
</dbReference>
<evidence type="ECO:0000313" key="3">
    <source>
        <dbReference type="Proteomes" id="UP000198778"/>
    </source>
</evidence>
<dbReference type="PROSITE" id="PS51257">
    <property type="entry name" value="PROKAR_LIPOPROTEIN"/>
    <property type="match status" value="1"/>
</dbReference>
<dbReference type="Pfam" id="PF14039">
    <property type="entry name" value="YusW"/>
    <property type="match status" value="1"/>
</dbReference>
<dbReference type="RefSeq" id="WP_090842867.1">
    <property type="nucleotide sequence ID" value="NZ_FNIL01000005.1"/>
</dbReference>
<dbReference type="Proteomes" id="UP000198778">
    <property type="component" value="Unassembled WGS sequence"/>
</dbReference>
<protein>
    <submittedName>
        <fullName evidence="2">YusW-like protein</fullName>
    </submittedName>
</protein>
<feature type="compositionally biased region" description="Acidic residues" evidence="1">
    <location>
        <begin position="42"/>
        <end position="61"/>
    </location>
</feature>
<gene>
    <name evidence="2" type="ORF">SAMN04488053_105144</name>
</gene>
<reference evidence="3" key="1">
    <citation type="submission" date="2016-10" db="EMBL/GenBank/DDBJ databases">
        <authorList>
            <person name="Varghese N."/>
            <person name="Submissions S."/>
        </authorList>
    </citation>
    <scope>NUCLEOTIDE SEQUENCE [LARGE SCALE GENOMIC DNA]</scope>
    <source>
        <strain evidence="3">CGMCC 1.10369</strain>
    </source>
</reference>
<name>A0A1H0FY14_9BACI</name>
<proteinExistence type="predicted"/>